<evidence type="ECO:0000256" key="1">
    <source>
        <dbReference type="SAM" id="MobiDB-lite"/>
    </source>
</evidence>
<dbReference type="Gene3D" id="2.60.40.10">
    <property type="entry name" value="Immunoglobulins"/>
    <property type="match status" value="1"/>
</dbReference>
<dbReference type="InterPro" id="IPR013783">
    <property type="entry name" value="Ig-like_fold"/>
</dbReference>
<keyword evidence="5" id="KW-1185">Reference proteome</keyword>
<evidence type="ECO:0000313" key="5">
    <source>
        <dbReference type="Proteomes" id="UP000441389"/>
    </source>
</evidence>
<dbReference type="EMBL" id="WQMS01000016">
    <property type="protein sequence ID" value="MVO79199.1"/>
    <property type="molecule type" value="Genomic_DNA"/>
</dbReference>
<comment type="caution">
    <text evidence="4">The sequence shown here is derived from an EMBL/GenBank/DDBJ whole genome shotgun (WGS) entry which is preliminary data.</text>
</comment>
<evidence type="ECO:0000313" key="4">
    <source>
        <dbReference type="EMBL" id="MVO79199.1"/>
    </source>
</evidence>
<gene>
    <name evidence="4" type="ORF">GON01_14800</name>
</gene>
<accession>A0A6I4J3H7</accession>
<dbReference type="PRINTS" id="PR01217">
    <property type="entry name" value="PRICHEXTENSN"/>
</dbReference>
<keyword evidence="2" id="KW-0812">Transmembrane</keyword>
<dbReference type="RefSeq" id="WP_157028115.1">
    <property type="nucleotide sequence ID" value="NZ_WQMS01000016.1"/>
</dbReference>
<keyword evidence="2" id="KW-1133">Transmembrane helix</keyword>
<organism evidence="4 5">
    <name type="scientific">Sphingomonas horti</name>
    <dbReference type="NCBI Taxonomy" id="2682842"/>
    <lineage>
        <taxon>Bacteria</taxon>
        <taxon>Pseudomonadati</taxon>
        <taxon>Pseudomonadota</taxon>
        <taxon>Alphaproteobacteria</taxon>
        <taxon>Sphingomonadales</taxon>
        <taxon>Sphingomonadaceae</taxon>
        <taxon>Sphingomonas</taxon>
    </lineage>
</organism>
<name>A0A6I4J3H7_9SPHN</name>
<dbReference type="AlphaFoldDB" id="A0A6I4J3H7"/>
<feature type="compositionally biased region" description="Low complexity" evidence="1">
    <location>
        <begin position="44"/>
        <end position="72"/>
    </location>
</feature>
<protein>
    <submittedName>
        <fullName evidence="4">Uncharacterized protein</fullName>
    </submittedName>
</protein>
<proteinExistence type="predicted"/>
<feature type="transmembrane region" description="Helical" evidence="2">
    <location>
        <begin position="165"/>
        <end position="187"/>
    </location>
</feature>
<sequence>MTQNHIARRVALGLLLGSAAIPAAAQDVQPVTPPILTPAPSSAPAPEAVAPAPAPAASPSITFAPQSPVVQNVPPPPAPPPEATAPEAPAATAPARRPVRSAARAPAPAATNEAVRPAPAPAAAPAPLAAPATAPVTAAPVAEAPLPAPAAAPAPAAQPEELSSAAAWGMLAIPVIAILALGTWLLARRRRSRAEAYDEPYYAPADEAVVEAPLAAAPAAAEATARPWIDIGLRPVRAEDALEVEVTVSNSGDAPAQDVKVSTWMLNGADSSDSEQALIEARSGAQIATVDVAPGEDQSVDTSVALPDDAGTPILVAEARYPLPTGGEGRIAATFEIDMTEGDAEARLHDVLERA</sequence>
<keyword evidence="2" id="KW-0472">Membrane</keyword>
<feature type="compositionally biased region" description="Pro residues" evidence="1">
    <location>
        <begin position="32"/>
        <end position="43"/>
    </location>
</feature>
<reference evidence="4 5" key="1">
    <citation type="submission" date="2019-12" db="EMBL/GenBank/DDBJ databases">
        <authorList>
            <person name="Huq M.A."/>
        </authorList>
    </citation>
    <scope>NUCLEOTIDE SEQUENCE [LARGE SCALE GENOMIC DNA]</scope>
    <source>
        <strain evidence="4 5">MAH-20</strain>
    </source>
</reference>
<evidence type="ECO:0000256" key="3">
    <source>
        <dbReference type="SAM" id="SignalP"/>
    </source>
</evidence>
<feature type="compositionally biased region" description="Pro residues" evidence="1">
    <location>
        <begin position="73"/>
        <end position="83"/>
    </location>
</feature>
<dbReference type="Proteomes" id="UP000441389">
    <property type="component" value="Unassembled WGS sequence"/>
</dbReference>
<keyword evidence="3" id="KW-0732">Signal</keyword>
<feature type="compositionally biased region" description="Low complexity" evidence="1">
    <location>
        <begin position="84"/>
        <end position="117"/>
    </location>
</feature>
<evidence type="ECO:0000256" key="2">
    <source>
        <dbReference type="SAM" id="Phobius"/>
    </source>
</evidence>
<feature type="signal peptide" evidence="3">
    <location>
        <begin position="1"/>
        <end position="25"/>
    </location>
</feature>
<feature type="chain" id="PRO_5026042075" evidence="3">
    <location>
        <begin position="26"/>
        <end position="355"/>
    </location>
</feature>
<feature type="region of interest" description="Disordered" evidence="1">
    <location>
        <begin position="32"/>
        <end position="126"/>
    </location>
</feature>